<keyword evidence="4" id="KW-0808">Transferase</keyword>
<dbReference type="InterPro" id="IPR003594">
    <property type="entry name" value="HATPase_dom"/>
</dbReference>
<dbReference type="PANTHER" id="PTHR43065:SF23">
    <property type="entry name" value="SENSOR HISTIDINE KINASE PDTAS"/>
    <property type="match status" value="1"/>
</dbReference>
<dbReference type="InterPro" id="IPR001610">
    <property type="entry name" value="PAC"/>
</dbReference>
<dbReference type="STRING" id="679901.Mzhil_1154"/>
<protein>
    <submittedName>
        <fullName evidence="4">Signal transduction histidine kinase</fullName>
    </submittedName>
</protein>
<gene>
    <name evidence="4" type="ordered locus">Mzhil_1154</name>
</gene>
<feature type="domain" description="PAC" evidence="3">
    <location>
        <begin position="211"/>
        <end position="262"/>
    </location>
</feature>
<dbReference type="HOGENOM" id="CLU_000445_114_57_2"/>
<dbReference type="PROSITE" id="PS50109">
    <property type="entry name" value="HIS_KIN"/>
    <property type="match status" value="1"/>
</dbReference>
<accession>F7XMB3</accession>
<dbReference type="Pfam" id="PF07568">
    <property type="entry name" value="HisKA_2"/>
    <property type="match status" value="1"/>
</dbReference>
<evidence type="ECO:0000313" key="5">
    <source>
        <dbReference type="Proteomes" id="UP000006622"/>
    </source>
</evidence>
<dbReference type="InterPro" id="IPR035965">
    <property type="entry name" value="PAS-like_dom_sf"/>
</dbReference>
<dbReference type="Pfam" id="PF02518">
    <property type="entry name" value="HATPase_c"/>
    <property type="match status" value="1"/>
</dbReference>
<dbReference type="PROSITE" id="PS01228">
    <property type="entry name" value="COF_1"/>
    <property type="match status" value="1"/>
</dbReference>
<reference evidence="4" key="1">
    <citation type="submission" date="2010-07" db="EMBL/GenBank/DDBJ databases">
        <title>The complete genome of Methanosalsum zhilinae DSM 4017.</title>
        <authorList>
            <consortium name="US DOE Joint Genome Institute (JGI-PGF)"/>
            <person name="Lucas S."/>
            <person name="Copeland A."/>
            <person name="Lapidus A."/>
            <person name="Glavina del Rio T."/>
            <person name="Dalin E."/>
            <person name="Tice H."/>
            <person name="Bruce D."/>
            <person name="Goodwin L."/>
            <person name="Pitluck S."/>
            <person name="Kyrpides N."/>
            <person name="Mavromatis K."/>
            <person name="Ovchinnikova G."/>
            <person name="Daligault H."/>
            <person name="Detter J.C."/>
            <person name="Han C."/>
            <person name="Tapia R."/>
            <person name="Larimer F."/>
            <person name="Land M."/>
            <person name="Hauser L."/>
            <person name="Markowitz V."/>
            <person name="Cheng J.-F."/>
            <person name="Hugenholtz P."/>
            <person name="Woyke T."/>
            <person name="Wu D."/>
            <person name="Spring S."/>
            <person name="Schueler E."/>
            <person name="Brambilla E."/>
            <person name="Klenk H.-P."/>
            <person name="Eisen J.A."/>
        </authorList>
    </citation>
    <scope>NUCLEOTIDE SEQUENCE</scope>
    <source>
        <strain evidence="4">DSM 4017</strain>
    </source>
</reference>
<dbReference type="AlphaFoldDB" id="F7XMB3"/>
<dbReference type="InterPro" id="IPR013655">
    <property type="entry name" value="PAS_fold_3"/>
</dbReference>
<proteinExistence type="predicted"/>
<dbReference type="Gene3D" id="3.30.565.10">
    <property type="entry name" value="Histidine kinase-like ATPase, C-terminal domain"/>
    <property type="match status" value="1"/>
</dbReference>
<evidence type="ECO:0000259" key="3">
    <source>
        <dbReference type="PROSITE" id="PS50113"/>
    </source>
</evidence>
<keyword evidence="5" id="KW-1185">Reference proteome</keyword>
<dbReference type="InterPro" id="IPR036890">
    <property type="entry name" value="HATPase_C_sf"/>
</dbReference>
<dbReference type="KEGG" id="mzh:Mzhil_1154"/>
<dbReference type="Pfam" id="PF13426">
    <property type="entry name" value="PAS_9"/>
    <property type="match status" value="1"/>
</dbReference>
<keyword evidence="4" id="KW-0418">Kinase</keyword>
<dbReference type="PROSITE" id="PS50112">
    <property type="entry name" value="PAS"/>
    <property type="match status" value="1"/>
</dbReference>
<dbReference type="Gene3D" id="3.30.450.20">
    <property type="entry name" value="PAS domain"/>
    <property type="match status" value="2"/>
</dbReference>
<evidence type="ECO:0000259" key="1">
    <source>
        <dbReference type="PROSITE" id="PS50109"/>
    </source>
</evidence>
<dbReference type="PANTHER" id="PTHR43065">
    <property type="entry name" value="SENSOR HISTIDINE KINASE"/>
    <property type="match status" value="1"/>
</dbReference>
<dbReference type="InterPro" id="IPR000014">
    <property type="entry name" value="PAS"/>
</dbReference>
<dbReference type="NCBIfam" id="TIGR00229">
    <property type="entry name" value="sensory_box"/>
    <property type="match status" value="1"/>
</dbReference>
<dbReference type="PROSITE" id="PS50113">
    <property type="entry name" value="PAC"/>
    <property type="match status" value="1"/>
</dbReference>
<dbReference type="InterPro" id="IPR005467">
    <property type="entry name" value="His_kinase_dom"/>
</dbReference>
<dbReference type="InterPro" id="IPR000700">
    <property type="entry name" value="PAS-assoc_C"/>
</dbReference>
<dbReference type="SMART" id="SM00091">
    <property type="entry name" value="PAS"/>
    <property type="match status" value="1"/>
</dbReference>
<dbReference type="CDD" id="cd00130">
    <property type="entry name" value="PAS"/>
    <property type="match status" value="1"/>
</dbReference>
<dbReference type="GO" id="GO:0016301">
    <property type="term" value="F:kinase activity"/>
    <property type="evidence" value="ECO:0007669"/>
    <property type="project" value="UniProtKB-KW"/>
</dbReference>
<dbReference type="InterPro" id="IPR011495">
    <property type="entry name" value="Sig_transdc_His_kin_sub2_dim/P"/>
</dbReference>
<organism evidence="4 5">
    <name type="scientific">Methanosalsum zhilinae (strain DSM 4017 / NBRC 107636 / OCM 62 / WeN5)</name>
    <name type="common">Methanohalophilus zhilinae</name>
    <dbReference type="NCBI Taxonomy" id="679901"/>
    <lineage>
        <taxon>Archaea</taxon>
        <taxon>Methanobacteriati</taxon>
        <taxon>Methanobacteriota</taxon>
        <taxon>Stenosarchaea group</taxon>
        <taxon>Methanomicrobia</taxon>
        <taxon>Methanosarcinales</taxon>
        <taxon>Methanosarcinaceae</taxon>
        <taxon>Methanosalsum</taxon>
    </lineage>
</organism>
<dbReference type="SUPFAM" id="SSF55874">
    <property type="entry name" value="ATPase domain of HSP90 chaperone/DNA topoisomerase II/histidine kinase"/>
    <property type="match status" value="1"/>
</dbReference>
<dbReference type="EMBL" id="CP002101">
    <property type="protein sequence ID" value="AEH61010.1"/>
    <property type="molecule type" value="Genomic_DNA"/>
</dbReference>
<name>F7XMB3_METZD</name>
<evidence type="ECO:0000259" key="2">
    <source>
        <dbReference type="PROSITE" id="PS50112"/>
    </source>
</evidence>
<sequence>MCSMKFNQSVIDTLRINIVLLDMDGTIVSYNKQWIKFAEENDNCFLKNSGIGSNYLDVTKKAMVEGDKVAEEAFEGIMDLIKGQSYEFEMEYPCHSPDEKRWFTMHAVILADHDLIVIYHEDITDRKMYEENLKSSQQKYKNLAESAHAILWEYDIFEDHWNYVAPQVTDILGYLPDEWTDLKFWEDRIHPADHDRVIQYFTECVECREPRSIEYRFFKKDGTFAWIKDVFDVDLKSREPTKIQGFMIDITEYKLLEEMEKKEILLKEVHHRVKNNLQVIESLLSMQARKFDDESVKAAFSDSQNRVKSMLIAHKILYDSGDLDNIEISDYIEKLGTSIFKAYNVNENIKLNVNSDSAHLNMDILVPLALIITEIITNSIKHAFPIGNEGAINIIFKKLENDKYLLKVTDDGIGIPDDFDIERSESLGLKLINMLVQQLQGTVNIDNSNGTSYAIIF</sequence>
<dbReference type="Proteomes" id="UP000006622">
    <property type="component" value="Chromosome"/>
</dbReference>
<dbReference type="Pfam" id="PF08447">
    <property type="entry name" value="PAS_3"/>
    <property type="match status" value="1"/>
</dbReference>
<dbReference type="SMART" id="SM00086">
    <property type="entry name" value="PAC"/>
    <property type="match status" value="2"/>
</dbReference>
<evidence type="ECO:0000313" key="4">
    <source>
        <dbReference type="EMBL" id="AEH61010.1"/>
    </source>
</evidence>
<feature type="domain" description="PAS" evidence="2">
    <location>
        <begin position="136"/>
        <end position="208"/>
    </location>
</feature>
<feature type="domain" description="Histidine kinase" evidence="1">
    <location>
        <begin position="268"/>
        <end position="457"/>
    </location>
</feature>
<dbReference type="SUPFAM" id="SSF55785">
    <property type="entry name" value="PYP-like sensor domain (PAS domain)"/>
    <property type="match status" value="2"/>
</dbReference>